<dbReference type="AlphaFoldDB" id="A0A382TAS1"/>
<dbReference type="Gene3D" id="3.50.50.60">
    <property type="entry name" value="FAD/NAD(P)-binding domain"/>
    <property type="match status" value="2"/>
</dbReference>
<dbReference type="InterPro" id="IPR023753">
    <property type="entry name" value="FAD/NAD-binding_dom"/>
</dbReference>
<protein>
    <recommendedName>
        <fullName evidence="1">FAD/NAD(P)-binding domain-containing protein</fullName>
    </recommendedName>
</protein>
<gene>
    <name evidence="2" type="ORF">METZ01_LOCUS372074</name>
</gene>
<dbReference type="GO" id="GO:0016491">
    <property type="term" value="F:oxidoreductase activity"/>
    <property type="evidence" value="ECO:0007669"/>
    <property type="project" value="InterPro"/>
</dbReference>
<feature type="non-terminal residue" evidence="2">
    <location>
        <position position="1"/>
    </location>
</feature>
<evidence type="ECO:0000313" key="2">
    <source>
        <dbReference type="EMBL" id="SVD19220.1"/>
    </source>
</evidence>
<dbReference type="SUPFAM" id="SSF51971">
    <property type="entry name" value="Nucleotide-binding domain"/>
    <property type="match status" value="1"/>
</dbReference>
<dbReference type="InterPro" id="IPR036188">
    <property type="entry name" value="FAD/NAD-bd_sf"/>
</dbReference>
<feature type="domain" description="FAD/NAD(P)-binding" evidence="1">
    <location>
        <begin position="32"/>
        <end position="193"/>
    </location>
</feature>
<proteinExistence type="predicted"/>
<sequence length="303" mass="32898">VTIKNIEMAIVGRGFSEGWVEPVPPNSRTGKRVAIVGSGPAGLAAAAQLNSAGHRVTVYEREDRLGGLLMYGIPNMKLDKKHVVDRRVQLLREEGIDFVANANIGDGKNRTIAVSDIMAKSDALLLTTGATVPRDLQIPGRKLNGVHFAMDFLTNNTRSLLNSNLQDGNFINAAGKDVIVIGGGDTGTDCLGTSLRHRCNTLINFELFPTPPTERSGDNPWPIWPVTFQVDYGHEESAAKFKKDPRVYSISTTKFVGNSRGALTGLKTIDISLKDGKLQPLRGTERTWKADLVFLSMGFLGPE</sequence>
<reference evidence="2" key="1">
    <citation type="submission" date="2018-05" db="EMBL/GenBank/DDBJ databases">
        <authorList>
            <person name="Lanie J.A."/>
            <person name="Ng W.-L."/>
            <person name="Kazmierczak K.M."/>
            <person name="Andrzejewski T.M."/>
            <person name="Davidsen T.M."/>
            <person name="Wayne K.J."/>
            <person name="Tettelin H."/>
            <person name="Glass J.I."/>
            <person name="Rusch D."/>
            <person name="Podicherti R."/>
            <person name="Tsui H.-C.T."/>
            <person name="Winkler M.E."/>
        </authorList>
    </citation>
    <scope>NUCLEOTIDE SEQUENCE</scope>
</reference>
<name>A0A382TAS1_9ZZZZ</name>
<dbReference type="Pfam" id="PF07992">
    <property type="entry name" value="Pyr_redox_2"/>
    <property type="match status" value="1"/>
</dbReference>
<organism evidence="2">
    <name type="scientific">marine metagenome</name>
    <dbReference type="NCBI Taxonomy" id="408172"/>
    <lineage>
        <taxon>unclassified sequences</taxon>
        <taxon>metagenomes</taxon>
        <taxon>ecological metagenomes</taxon>
    </lineage>
</organism>
<feature type="non-terminal residue" evidence="2">
    <location>
        <position position="303"/>
    </location>
</feature>
<dbReference type="InterPro" id="IPR051394">
    <property type="entry name" value="Glutamate_Synthase"/>
</dbReference>
<dbReference type="EMBL" id="UINC01135208">
    <property type="protein sequence ID" value="SVD19220.1"/>
    <property type="molecule type" value="Genomic_DNA"/>
</dbReference>
<evidence type="ECO:0000259" key="1">
    <source>
        <dbReference type="Pfam" id="PF07992"/>
    </source>
</evidence>
<dbReference type="PANTHER" id="PTHR43100:SF1">
    <property type="entry name" value="GLUTAMATE SYNTHASE [NADPH] SMALL CHAIN"/>
    <property type="match status" value="1"/>
</dbReference>
<dbReference type="PANTHER" id="PTHR43100">
    <property type="entry name" value="GLUTAMATE SYNTHASE [NADPH] SMALL CHAIN"/>
    <property type="match status" value="1"/>
</dbReference>
<accession>A0A382TAS1</accession>
<dbReference type="PRINTS" id="PR00419">
    <property type="entry name" value="ADXRDTASE"/>
</dbReference>